<evidence type="ECO:0000313" key="7">
    <source>
        <dbReference type="EMBL" id="KLU21459.1"/>
    </source>
</evidence>
<evidence type="ECO:0000313" key="8">
    <source>
        <dbReference type="Proteomes" id="UP000035963"/>
    </source>
</evidence>
<gene>
    <name evidence="7" type="ORF">EOS_35885</name>
</gene>
<comment type="caution">
    <text evidence="7">The sequence shown here is derived from an EMBL/GenBank/DDBJ whole genome shotgun (WGS) entry which is preliminary data.</text>
</comment>
<feature type="non-terminal residue" evidence="7">
    <location>
        <position position="1"/>
    </location>
</feature>
<dbReference type="PANTHER" id="PTHR11638:SF181">
    <property type="entry name" value="ATPASE SUBUNIT OF ATP-DEPENDENT PROTEASE"/>
    <property type="match status" value="1"/>
</dbReference>
<dbReference type="EMBL" id="AEJF01000218">
    <property type="protein sequence ID" value="KLU21459.1"/>
    <property type="molecule type" value="Genomic_DNA"/>
</dbReference>
<protein>
    <submittedName>
        <fullName evidence="7">ATPase</fullName>
    </submittedName>
</protein>
<dbReference type="CDD" id="cd19499">
    <property type="entry name" value="RecA-like_ClpB_Hsp104-like"/>
    <property type="match status" value="1"/>
</dbReference>
<dbReference type="GO" id="GO:0005737">
    <property type="term" value="C:cytoplasm"/>
    <property type="evidence" value="ECO:0007669"/>
    <property type="project" value="TreeGrafter"/>
</dbReference>
<dbReference type="InterPro" id="IPR001270">
    <property type="entry name" value="ClpA/B"/>
</dbReference>
<dbReference type="InterPro" id="IPR050130">
    <property type="entry name" value="ClpA_ClpB"/>
</dbReference>
<feature type="domain" description="AAA+ ATPase" evidence="5">
    <location>
        <begin position="82"/>
        <end position="234"/>
    </location>
</feature>
<sequence>ELAQCQGDEPLLFTEVGRDVVARVVSDWTGVPLGKLQRDRAAGVLTLAETLKARIRGQAPALDAIAEMLKSSASGLKDPAQPLGVFLLAGPSGVGKTETAIAVAEQLFGGEHALITINMSEFQERHTVSRLVGSPPGYVGFGEGGVLTEAVRQRPYSVVLLDEVEKAHLDVVNLFYQVFDKGMLADGEGRLIDFSNTVVFLTSNLASEQITAAQVQPDGGSLAADALVELIRPVLSRHFKPALLARMTIVPYNTLPRDALAGIVRLKLGKIADRLLASNRVSLQIDDTVVAEIVERCTAVEAGARNIDFIARRHLLPKISDILLAAMSEGLSISVVRVTSDGNGEWTVSADEALPGMALPGASPPGEPERSTA</sequence>
<dbReference type="PATRIC" id="fig|908627.4.peg.8022"/>
<dbReference type="GO" id="GO:0016887">
    <property type="term" value="F:ATP hydrolysis activity"/>
    <property type="evidence" value="ECO:0007669"/>
    <property type="project" value="InterPro"/>
</dbReference>
<dbReference type="FunFam" id="3.40.50.300:FF:000025">
    <property type="entry name" value="ATP-dependent Clp protease subunit"/>
    <property type="match status" value="1"/>
</dbReference>
<accession>A0A0J1CLQ5</accession>
<organism evidence="7 8">
    <name type="scientific">Caballeronia mineralivorans PML1(12)</name>
    <dbReference type="NCBI Taxonomy" id="908627"/>
    <lineage>
        <taxon>Bacteria</taxon>
        <taxon>Pseudomonadati</taxon>
        <taxon>Pseudomonadota</taxon>
        <taxon>Betaproteobacteria</taxon>
        <taxon>Burkholderiales</taxon>
        <taxon>Burkholderiaceae</taxon>
        <taxon>Caballeronia</taxon>
    </lineage>
</organism>
<dbReference type="InterPro" id="IPR019489">
    <property type="entry name" value="Clp_ATPase_C"/>
</dbReference>
<dbReference type="InterPro" id="IPR003593">
    <property type="entry name" value="AAA+_ATPase"/>
</dbReference>
<dbReference type="PANTHER" id="PTHR11638">
    <property type="entry name" value="ATP-DEPENDENT CLP PROTEASE"/>
    <property type="match status" value="1"/>
</dbReference>
<dbReference type="SUPFAM" id="SSF52540">
    <property type="entry name" value="P-loop containing nucleoside triphosphate hydrolases"/>
    <property type="match status" value="1"/>
</dbReference>
<dbReference type="Gene3D" id="1.10.8.60">
    <property type="match status" value="1"/>
</dbReference>
<dbReference type="InterPro" id="IPR003959">
    <property type="entry name" value="ATPase_AAA_core"/>
</dbReference>
<keyword evidence="8" id="KW-1185">Reference proteome</keyword>
<dbReference type="GO" id="GO:0005524">
    <property type="term" value="F:ATP binding"/>
    <property type="evidence" value="ECO:0007669"/>
    <property type="project" value="UniProtKB-KW"/>
</dbReference>
<dbReference type="GO" id="GO:0034605">
    <property type="term" value="P:cellular response to heat"/>
    <property type="evidence" value="ECO:0007669"/>
    <property type="project" value="TreeGrafter"/>
</dbReference>
<name>A0A0J1CLQ5_9BURK</name>
<dbReference type="Pfam" id="PF10431">
    <property type="entry name" value="ClpB_D2-small"/>
    <property type="match status" value="1"/>
</dbReference>
<evidence type="ECO:0000256" key="3">
    <source>
        <dbReference type="ARBA" id="ARBA00023186"/>
    </source>
</evidence>
<dbReference type="Pfam" id="PF07724">
    <property type="entry name" value="AAA_2"/>
    <property type="match status" value="1"/>
</dbReference>
<dbReference type="SMART" id="SM01086">
    <property type="entry name" value="ClpB_D2-small"/>
    <property type="match status" value="1"/>
</dbReference>
<dbReference type="RefSeq" id="WP_047896975.1">
    <property type="nucleotide sequence ID" value="NZ_AEJF01000218.1"/>
</dbReference>
<dbReference type="PROSITE" id="PS00871">
    <property type="entry name" value="CLPAB_2"/>
    <property type="match status" value="1"/>
</dbReference>
<evidence type="ECO:0000256" key="2">
    <source>
        <dbReference type="ARBA" id="ARBA00022840"/>
    </source>
</evidence>
<evidence type="ECO:0000256" key="1">
    <source>
        <dbReference type="ARBA" id="ARBA00022741"/>
    </source>
</evidence>
<proteinExistence type="predicted"/>
<reference evidence="7 8" key="1">
    <citation type="journal article" date="2015" name="Genome Announc.">
        <title>Draft Genome Sequence of Burkholderia sp. Strain PML1(12), an Ectomycorrhizosphere-Inhabiting Bacterium with Effective Mineral-Weathering Ability.</title>
        <authorList>
            <person name="Uroz S."/>
            <person name="Oger P."/>
        </authorList>
    </citation>
    <scope>NUCLEOTIDE SEQUENCE [LARGE SCALE GENOMIC DNA]</scope>
    <source>
        <strain evidence="8">PML1(12)</strain>
    </source>
</reference>
<dbReference type="InterPro" id="IPR028299">
    <property type="entry name" value="ClpA/B_CS2"/>
</dbReference>
<dbReference type="PRINTS" id="PR00300">
    <property type="entry name" value="CLPPROTEASEA"/>
</dbReference>
<dbReference type="SMART" id="SM00382">
    <property type="entry name" value="AAA"/>
    <property type="match status" value="1"/>
</dbReference>
<evidence type="ECO:0000259" key="5">
    <source>
        <dbReference type="SMART" id="SM00382"/>
    </source>
</evidence>
<dbReference type="Proteomes" id="UP000035963">
    <property type="component" value="Unassembled WGS sequence"/>
</dbReference>
<evidence type="ECO:0000259" key="6">
    <source>
        <dbReference type="SMART" id="SM01086"/>
    </source>
</evidence>
<evidence type="ECO:0000256" key="4">
    <source>
        <dbReference type="SAM" id="MobiDB-lite"/>
    </source>
</evidence>
<dbReference type="InterPro" id="IPR027417">
    <property type="entry name" value="P-loop_NTPase"/>
</dbReference>
<keyword evidence="3" id="KW-0143">Chaperone</keyword>
<feature type="domain" description="Clp ATPase C-terminal" evidence="6">
    <location>
        <begin position="255"/>
        <end position="346"/>
    </location>
</feature>
<dbReference type="AlphaFoldDB" id="A0A0J1CLQ5"/>
<keyword evidence="1" id="KW-0547">Nucleotide-binding</keyword>
<keyword evidence="2" id="KW-0067">ATP-binding</keyword>
<dbReference type="OrthoDB" id="9803641at2"/>
<dbReference type="Gene3D" id="3.40.50.300">
    <property type="entry name" value="P-loop containing nucleotide triphosphate hydrolases"/>
    <property type="match status" value="1"/>
</dbReference>
<feature type="region of interest" description="Disordered" evidence="4">
    <location>
        <begin position="354"/>
        <end position="373"/>
    </location>
</feature>